<dbReference type="EMBL" id="JAMCCK010000031">
    <property type="protein sequence ID" value="MCL3996065.1"/>
    <property type="molecule type" value="Genomic_DNA"/>
</dbReference>
<protein>
    <submittedName>
        <fullName evidence="2">TfuA-like protein</fullName>
    </submittedName>
</protein>
<proteinExistence type="predicted"/>
<gene>
    <name evidence="2" type="ORF">M4438_21570</name>
</gene>
<dbReference type="RefSeq" id="WP_249491251.1">
    <property type="nucleotide sequence ID" value="NZ_JAMCCK010000031.1"/>
</dbReference>
<evidence type="ECO:0000259" key="1">
    <source>
        <dbReference type="Pfam" id="PF07812"/>
    </source>
</evidence>
<reference evidence="2 3" key="1">
    <citation type="submission" date="2022-05" db="EMBL/GenBank/DDBJ databases">
        <title>Genome Resource of Streptomyces lavenduligriseus GA1-1, a Strain with Broad-Spectrum Antifungal Activity against Phytopathogenic Fungi.</title>
        <authorList>
            <person name="Qi D."/>
        </authorList>
    </citation>
    <scope>NUCLEOTIDE SEQUENCE [LARGE SCALE GENOMIC DNA]</scope>
    <source>
        <strain evidence="2 3">GA1-1</strain>
    </source>
</reference>
<dbReference type="Pfam" id="PF07812">
    <property type="entry name" value="TfuA"/>
    <property type="match status" value="1"/>
</dbReference>
<comment type="caution">
    <text evidence="2">The sequence shown here is derived from an EMBL/GenBank/DDBJ whole genome shotgun (WGS) entry which is preliminary data.</text>
</comment>
<name>A0ABT0NX72_9ACTN</name>
<dbReference type="InterPro" id="IPR012924">
    <property type="entry name" value="TfuA_core"/>
</dbReference>
<keyword evidence="3" id="KW-1185">Reference proteome</keyword>
<feature type="domain" description="TfuA-like core" evidence="1">
    <location>
        <begin position="56"/>
        <end position="174"/>
    </location>
</feature>
<evidence type="ECO:0000313" key="2">
    <source>
        <dbReference type="EMBL" id="MCL3996065.1"/>
    </source>
</evidence>
<dbReference type="Proteomes" id="UP001202052">
    <property type="component" value="Unassembled WGS sequence"/>
</dbReference>
<organism evidence="2 3">
    <name type="scientific">Streptomyces lavenduligriseus</name>
    <dbReference type="NCBI Taxonomy" id="67315"/>
    <lineage>
        <taxon>Bacteria</taxon>
        <taxon>Bacillati</taxon>
        <taxon>Actinomycetota</taxon>
        <taxon>Actinomycetes</taxon>
        <taxon>Kitasatosporales</taxon>
        <taxon>Streptomycetaceae</taxon>
        <taxon>Streptomyces</taxon>
    </lineage>
</organism>
<accession>A0ABT0NX72</accession>
<evidence type="ECO:0000313" key="3">
    <source>
        <dbReference type="Proteomes" id="UP001202052"/>
    </source>
</evidence>
<sequence length="260" mass="27675">MWPISPSRPRPVVFGAASVRSLDPALLAAVDLRPPVRRGDLLPLLDEKPGTVVLVDGLFGGTMAVTPTECRQLMDAGWTLVGCSSMGALRAADLWPLGAIGIGDIFTLYRLGTLTSDADVAVALDPDDGHRELTVSTVHVRAVLAAAVEAGLLAPARRTELARAAEDIHWTERSWAACRAAWSDLGITPTVLSAVLRLGREPRLHPKVRDADAALRAVLARDWLGDEAVEGRRCPACQEPLAAGVLFCPTCVSEAHETCL</sequence>